<evidence type="ECO:0000313" key="2">
    <source>
        <dbReference type="EMBL" id="KAB1271793.1"/>
    </source>
</evidence>
<dbReference type="Proteomes" id="UP000299084">
    <property type="component" value="Unassembled WGS sequence"/>
</dbReference>
<evidence type="ECO:0000313" key="3">
    <source>
        <dbReference type="Proteomes" id="UP000299084"/>
    </source>
</evidence>
<evidence type="ECO:0000256" key="1">
    <source>
        <dbReference type="SAM" id="SignalP"/>
    </source>
</evidence>
<feature type="chain" id="PRO_5024292508" evidence="1">
    <location>
        <begin position="17"/>
        <end position="74"/>
    </location>
</feature>
<keyword evidence="3" id="KW-1185">Reference proteome</keyword>
<organism evidence="2 3">
    <name type="scientific">Camelus dromedarius</name>
    <name type="common">Dromedary</name>
    <name type="synonym">Arabian camel</name>
    <dbReference type="NCBI Taxonomy" id="9838"/>
    <lineage>
        <taxon>Eukaryota</taxon>
        <taxon>Metazoa</taxon>
        <taxon>Chordata</taxon>
        <taxon>Craniata</taxon>
        <taxon>Vertebrata</taxon>
        <taxon>Euteleostomi</taxon>
        <taxon>Mammalia</taxon>
        <taxon>Eutheria</taxon>
        <taxon>Laurasiatheria</taxon>
        <taxon>Artiodactyla</taxon>
        <taxon>Tylopoda</taxon>
        <taxon>Camelidae</taxon>
        <taxon>Camelus</taxon>
    </lineage>
</organism>
<comment type="caution">
    <text evidence="2">The sequence shown here is derived from an EMBL/GenBank/DDBJ whole genome shotgun (WGS) entry which is preliminary data.</text>
</comment>
<reference evidence="2 3" key="1">
    <citation type="journal article" date="2019" name="Mol. Ecol. Resour.">
        <title>Improving Illumina assemblies with Hi-C and long reads: an example with the North African dromedary.</title>
        <authorList>
            <person name="Elbers J.P."/>
            <person name="Rogers M.F."/>
            <person name="Perelman P.L."/>
            <person name="Proskuryakova A.A."/>
            <person name="Serdyukova N.A."/>
            <person name="Johnson W.E."/>
            <person name="Horin P."/>
            <person name="Corander J."/>
            <person name="Murphy D."/>
            <person name="Burger P.A."/>
        </authorList>
    </citation>
    <scope>NUCLEOTIDE SEQUENCE [LARGE SCALE GENOMIC DNA]</scope>
    <source>
        <strain evidence="2">Drom800</strain>
        <tissue evidence="2">Blood</tissue>
    </source>
</reference>
<dbReference type="AlphaFoldDB" id="A0A5N4DKS5"/>
<protein>
    <submittedName>
        <fullName evidence="2">Uncharacterized protein</fullName>
    </submittedName>
</protein>
<keyword evidence="1" id="KW-0732">Signal</keyword>
<name>A0A5N4DKS5_CAMDR</name>
<gene>
    <name evidence="2" type="ORF">Cadr_000015157</name>
</gene>
<proteinExistence type="predicted"/>
<dbReference type="EMBL" id="JWIN03000010">
    <property type="protein sequence ID" value="KAB1271793.1"/>
    <property type="molecule type" value="Genomic_DNA"/>
</dbReference>
<feature type="signal peptide" evidence="1">
    <location>
        <begin position="1"/>
        <end position="16"/>
    </location>
</feature>
<accession>A0A5N4DKS5</accession>
<sequence>MLLFMLLMHTTATLSGEEGMVMVATLDSSQTDNGYSRSRIVFNPSKISIVLPMNNMIHQCQKPLLENIPADSVS</sequence>